<reference evidence="7" key="1">
    <citation type="journal article" date="2014" name="Int. J. Syst. Evol. Microbiol.">
        <title>Complete genome sequence of Corynebacterium casei LMG S-19264T (=DSM 44701T), isolated from a smear-ripened cheese.</title>
        <authorList>
            <consortium name="US DOE Joint Genome Institute (JGI-PGF)"/>
            <person name="Walter F."/>
            <person name="Albersmeier A."/>
            <person name="Kalinowski J."/>
            <person name="Ruckert C."/>
        </authorList>
    </citation>
    <scope>NUCLEOTIDE SEQUENCE</scope>
    <source>
        <strain evidence="7">CGMCC 1.15478</strain>
    </source>
</reference>
<evidence type="ECO:0000256" key="2">
    <source>
        <dbReference type="ARBA" id="ARBA00022692"/>
    </source>
</evidence>
<accession>A0A916U3R0</accession>
<evidence type="ECO:0000313" key="7">
    <source>
        <dbReference type="EMBL" id="GGC56189.1"/>
    </source>
</evidence>
<name>A0A916U3R0_9ACTN</name>
<comment type="subcellular location">
    <subcellularLocation>
        <location evidence="1">Membrane</location>
        <topology evidence="1">Multi-pass membrane protein</topology>
    </subcellularLocation>
</comment>
<feature type="transmembrane region" description="Helical" evidence="5">
    <location>
        <begin position="39"/>
        <end position="58"/>
    </location>
</feature>
<feature type="domain" description="Cyclic nucleotide-binding" evidence="6">
    <location>
        <begin position="1"/>
        <end position="37"/>
    </location>
</feature>
<evidence type="ECO:0000256" key="5">
    <source>
        <dbReference type="SAM" id="Phobius"/>
    </source>
</evidence>
<keyword evidence="2 5" id="KW-0812">Transmembrane</keyword>
<comment type="caution">
    <text evidence="7">The sequence shown here is derived from an EMBL/GenBank/DDBJ whole genome shotgun (WGS) entry which is preliminary data.</text>
</comment>
<organism evidence="7 8">
    <name type="scientific">Hoyosella rhizosphaerae</name>
    <dbReference type="NCBI Taxonomy" id="1755582"/>
    <lineage>
        <taxon>Bacteria</taxon>
        <taxon>Bacillati</taxon>
        <taxon>Actinomycetota</taxon>
        <taxon>Actinomycetes</taxon>
        <taxon>Mycobacteriales</taxon>
        <taxon>Hoyosellaceae</taxon>
        <taxon>Hoyosella</taxon>
    </lineage>
</organism>
<gene>
    <name evidence="7" type="ORF">GCM10011410_05780</name>
</gene>
<feature type="transmembrane region" description="Helical" evidence="5">
    <location>
        <begin position="70"/>
        <end position="90"/>
    </location>
</feature>
<protein>
    <submittedName>
        <fullName evidence="7">ABC transporter permease</fullName>
    </submittedName>
</protein>
<keyword evidence="8" id="KW-1185">Reference proteome</keyword>
<dbReference type="InterPro" id="IPR003339">
    <property type="entry name" value="ABC/ECF_trnsptr_transmembrane"/>
</dbReference>
<dbReference type="GO" id="GO:0005886">
    <property type="term" value="C:plasma membrane"/>
    <property type="evidence" value="ECO:0007669"/>
    <property type="project" value="UniProtKB-ARBA"/>
</dbReference>
<evidence type="ECO:0000256" key="4">
    <source>
        <dbReference type="ARBA" id="ARBA00023136"/>
    </source>
</evidence>
<evidence type="ECO:0000259" key="6">
    <source>
        <dbReference type="PROSITE" id="PS50042"/>
    </source>
</evidence>
<evidence type="ECO:0000313" key="8">
    <source>
        <dbReference type="Proteomes" id="UP000641514"/>
    </source>
</evidence>
<keyword evidence="4 5" id="KW-0472">Membrane</keyword>
<dbReference type="Pfam" id="PF02361">
    <property type="entry name" value="CbiQ"/>
    <property type="match status" value="1"/>
</dbReference>
<dbReference type="AlphaFoldDB" id="A0A916U3R0"/>
<proteinExistence type="predicted"/>
<keyword evidence="3 5" id="KW-1133">Transmembrane helix</keyword>
<dbReference type="CDD" id="cd16914">
    <property type="entry name" value="EcfT"/>
    <property type="match status" value="1"/>
</dbReference>
<evidence type="ECO:0000256" key="1">
    <source>
        <dbReference type="ARBA" id="ARBA00004141"/>
    </source>
</evidence>
<dbReference type="PROSITE" id="PS50042">
    <property type="entry name" value="CNMP_BINDING_3"/>
    <property type="match status" value="1"/>
</dbReference>
<feature type="transmembrane region" description="Helical" evidence="5">
    <location>
        <begin position="110"/>
        <end position="129"/>
    </location>
</feature>
<dbReference type="InterPro" id="IPR000595">
    <property type="entry name" value="cNMP-bd_dom"/>
</dbReference>
<reference evidence="7" key="2">
    <citation type="submission" date="2020-09" db="EMBL/GenBank/DDBJ databases">
        <authorList>
            <person name="Sun Q."/>
            <person name="Zhou Y."/>
        </authorList>
    </citation>
    <scope>NUCLEOTIDE SEQUENCE</scope>
    <source>
        <strain evidence="7">CGMCC 1.15478</strain>
    </source>
</reference>
<evidence type="ECO:0000256" key="3">
    <source>
        <dbReference type="ARBA" id="ARBA00022989"/>
    </source>
</evidence>
<dbReference type="Proteomes" id="UP000641514">
    <property type="component" value="Unassembled WGS sequence"/>
</dbReference>
<dbReference type="EMBL" id="BMJH01000001">
    <property type="protein sequence ID" value="GGC56189.1"/>
    <property type="molecule type" value="Genomic_DNA"/>
</dbReference>
<sequence length="182" mass="19243">MFGTVAMAIRTPEAAVVMLALAVACVAWSRTNFRLFLRALRPILIISAILFAFQWWQADIAHAVQVTARMLALVVLATVVTATTATDAILDAVTRALGPLRHVGINPDSVGLAIALMLRAIPGLLTIAIESREAAQARGLGRSPRALLVPLVVRAVAQARMTGEALAARGFGDDEGDRAIQA</sequence>